<dbReference type="InterPro" id="IPR011057">
    <property type="entry name" value="Mss4-like_sf"/>
</dbReference>
<comment type="caution">
    <text evidence="4">The sequence shown here is derived from an EMBL/GenBank/DDBJ whole genome shotgun (WGS) entry which is preliminary data.</text>
</comment>
<dbReference type="InterPro" id="IPR034737">
    <property type="entry name" value="TCTP"/>
</dbReference>
<evidence type="ECO:0000313" key="5">
    <source>
        <dbReference type="Proteomes" id="UP000749646"/>
    </source>
</evidence>
<dbReference type="PANTHER" id="PTHR11991">
    <property type="entry name" value="TRANSLATIONALLY CONTROLLED TUMOR PROTEIN-RELATED"/>
    <property type="match status" value="1"/>
</dbReference>
<evidence type="ECO:0000259" key="3">
    <source>
        <dbReference type="PROSITE" id="PS51797"/>
    </source>
</evidence>
<dbReference type="PANTHER" id="PTHR11991:SF0">
    <property type="entry name" value="TRANSLATIONALLY-CONTROLLED TUMOR PROTEIN"/>
    <property type="match status" value="1"/>
</dbReference>
<dbReference type="FunFam" id="2.170.150.10:FF:000002">
    <property type="entry name" value="Translationally-controlled tumor protein homolog"/>
    <property type="match status" value="1"/>
</dbReference>
<evidence type="ECO:0000256" key="1">
    <source>
        <dbReference type="ARBA" id="ARBA00014759"/>
    </source>
</evidence>
<evidence type="ECO:0000313" key="4">
    <source>
        <dbReference type="EMBL" id="KAF9974283.1"/>
    </source>
</evidence>
<dbReference type="SUPFAM" id="SSF51316">
    <property type="entry name" value="Mss4-like"/>
    <property type="match status" value="1"/>
</dbReference>
<dbReference type="PROSITE" id="PS51797">
    <property type="entry name" value="TCTP_3"/>
    <property type="match status" value="1"/>
</dbReference>
<dbReference type="EMBL" id="JAAAHW010004452">
    <property type="protein sequence ID" value="KAF9974283.1"/>
    <property type="molecule type" value="Genomic_DNA"/>
</dbReference>
<proteinExistence type="inferred from homology"/>
<protein>
    <recommendedName>
        <fullName evidence="1">Translationally-controlled tumor protein homolog</fullName>
    </recommendedName>
</protein>
<dbReference type="GO" id="GO:0005737">
    <property type="term" value="C:cytoplasm"/>
    <property type="evidence" value="ECO:0007669"/>
    <property type="project" value="TreeGrafter"/>
</dbReference>
<name>A0A9P6JGK3_9FUNG</name>
<dbReference type="GO" id="GO:0005509">
    <property type="term" value="F:calcium ion binding"/>
    <property type="evidence" value="ECO:0007669"/>
    <property type="project" value="TreeGrafter"/>
</dbReference>
<dbReference type="InterPro" id="IPR018105">
    <property type="entry name" value="Translational_control_tumour_p"/>
</dbReference>
<dbReference type="Gene3D" id="2.170.150.10">
    <property type="entry name" value="Metal Binding Protein, Guanine Nucleotide Exchange Factor, Chain A"/>
    <property type="match status" value="1"/>
</dbReference>
<dbReference type="PRINTS" id="PR01653">
    <property type="entry name" value="TCTPROTEIN"/>
</dbReference>
<comment type="similarity">
    <text evidence="2">Belongs to the TCTP family.</text>
</comment>
<dbReference type="Proteomes" id="UP000749646">
    <property type="component" value="Unassembled WGS sequence"/>
</dbReference>
<dbReference type="Pfam" id="PF00838">
    <property type="entry name" value="TCTP"/>
    <property type="match status" value="1"/>
</dbReference>
<dbReference type="InterPro" id="IPR011323">
    <property type="entry name" value="Mss4/transl-control_tumour"/>
</dbReference>
<feature type="domain" description="TCTP" evidence="3">
    <location>
        <begin position="2"/>
        <end position="166"/>
    </location>
</feature>
<keyword evidence="5" id="KW-1185">Reference proteome</keyword>
<sequence length="189" mass="21118">MMIIYTDIVSGDELFSDACKVKDVNSILYEIDCEMIKIKEGADVDIGANASKEEAEETLEDGEKIVNDVVHAHRLQPTSFDKKGFTVHFKTYMKALKAKHTTEGKAFDEAGIAASFKEILGKFKDYEFYTGESMNVDGAIMLLNYRDDGTTPFFTVFKAGLKETKVGSRVVAIGASYKFVFQHVKGLRR</sequence>
<reference evidence="4" key="1">
    <citation type="journal article" date="2020" name="Fungal Divers.">
        <title>Resolving the Mortierellaceae phylogeny through synthesis of multi-gene phylogenetics and phylogenomics.</title>
        <authorList>
            <person name="Vandepol N."/>
            <person name="Liber J."/>
            <person name="Desiro A."/>
            <person name="Na H."/>
            <person name="Kennedy M."/>
            <person name="Barry K."/>
            <person name="Grigoriev I.V."/>
            <person name="Miller A.N."/>
            <person name="O'Donnell K."/>
            <person name="Stajich J.E."/>
            <person name="Bonito G."/>
        </authorList>
    </citation>
    <scope>NUCLEOTIDE SEQUENCE</scope>
    <source>
        <strain evidence="4">MES-2147</strain>
    </source>
</reference>
<accession>A0A9P6JGK3</accession>
<dbReference type="AlphaFoldDB" id="A0A9P6JGK3"/>
<evidence type="ECO:0000256" key="2">
    <source>
        <dbReference type="PROSITE-ProRule" id="PRU01133"/>
    </source>
</evidence>
<dbReference type="OrthoDB" id="10248936at2759"/>
<feature type="non-terminal residue" evidence="4">
    <location>
        <position position="1"/>
    </location>
</feature>
<organism evidence="4 5">
    <name type="scientific">Modicella reniformis</name>
    <dbReference type="NCBI Taxonomy" id="1440133"/>
    <lineage>
        <taxon>Eukaryota</taxon>
        <taxon>Fungi</taxon>
        <taxon>Fungi incertae sedis</taxon>
        <taxon>Mucoromycota</taxon>
        <taxon>Mortierellomycotina</taxon>
        <taxon>Mortierellomycetes</taxon>
        <taxon>Mortierellales</taxon>
        <taxon>Mortierellaceae</taxon>
        <taxon>Modicella</taxon>
    </lineage>
</organism>
<gene>
    <name evidence="4" type="ORF">BGZ65_008817</name>
</gene>